<comment type="caution">
    <text evidence="1">The sequence shown here is derived from an EMBL/GenBank/DDBJ whole genome shotgun (WGS) entry which is preliminary data.</text>
</comment>
<gene>
    <name evidence="1" type="ORF">DWZ31_18450</name>
</gene>
<dbReference type="AlphaFoldDB" id="A0A415TNH9"/>
<protein>
    <submittedName>
        <fullName evidence="1">Uncharacterized protein</fullName>
    </submittedName>
</protein>
<sequence>MTRETVIQNILTNYGQYISKEDVESMVDSGKEQGLTYDLIYLTLKAQLSQLAGEEFYCTSSDMAEALNVSEDEINRLIEESREELAAVGENPDDYFKTVQTTRFMM</sequence>
<proteinExistence type="predicted"/>
<evidence type="ECO:0000313" key="1">
    <source>
        <dbReference type="EMBL" id="RHN03502.1"/>
    </source>
</evidence>
<reference evidence="1 2" key="1">
    <citation type="submission" date="2018-08" db="EMBL/GenBank/DDBJ databases">
        <title>A genome reference for cultivated species of the human gut microbiota.</title>
        <authorList>
            <person name="Zou Y."/>
            <person name="Xue W."/>
            <person name="Luo G."/>
        </authorList>
    </citation>
    <scope>NUCLEOTIDE SEQUENCE [LARGE SCALE GENOMIC DNA]</scope>
    <source>
        <strain evidence="1 2">AF31-21AC</strain>
    </source>
</reference>
<name>A0A415TNH9_9FIRM</name>
<evidence type="ECO:0000313" key="2">
    <source>
        <dbReference type="Proteomes" id="UP000283586"/>
    </source>
</evidence>
<dbReference type="Proteomes" id="UP000283586">
    <property type="component" value="Unassembled WGS sequence"/>
</dbReference>
<organism evidence="1 2">
    <name type="scientific">Roseburia intestinalis</name>
    <dbReference type="NCBI Taxonomy" id="166486"/>
    <lineage>
        <taxon>Bacteria</taxon>
        <taxon>Bacillati</taxon>
        <taxon>Bacillota</taxon>
        <taxon>Clostridia</taxon>
        <taxon>Lachnospirales</taxon>
        <taxon>Lachnospiraceae</taxon>
        <taxon>Roseburia</taxon>
    </lineage>
</organism>
<dbReference type="RefSeq" id="WP_147403480.1">
    <property type="nucleotide sequence ID" value="NZ_QRQN01000035.1"/>
</dbReference>
<accession>A0A415TNH9</accession>
<dbReference type="EMBL" id="QRQN01000035">
    <property type="protein sequence ID" value="RHN03502.1"/>
    <property type="molecule type" value="Genomic_DNA"/>
</dbReference>